<accession>A0A067T0Q6</accession>
<evidence type="ECO:0000313" key="3">
    <source>
        <dbReference type="Proteomes" id="UP000027222"/>
    </source>
</evidence>
<evidence type="ECO:0008006" key="4">
    <source>
        <dbReference type="Google" id="ProtNLM"/>
    </source>
</evidence>
<sequence length="90" mass="9897">MFFIPAYAQPLSVSLRLLLAATQTTHDNLCVPLNDSTSSTRDHTHTCKSHQCQSLDKHHSTGIPTGRDTYQMAGCSLLKILADRDSGQQL</sequence>
<reference evidence="3" key="1">
    <citation type="journal article" date="2014" name="Proc. Natl. Acad. Sci. U.S.A.">
        <title>Extensive sampling of basidiomycete genomes demonstrates inadequacy of the white-rot/brown-rot paradigm for wood decay fungi.</title>
        <authorList>
            <person name="Riley R."/>
            <person name="Salamov A.A."/>
            <person name="Brown D.W."/>
            <person name="Nagy L.G."/>
            <person name="Floudas D."/>
            <person name="Held B.W."/>
            <person name="Levasseur A."/>
            <person name="Lombard V."/>
            <person name="Morin E."/>
            <person name="Otillar R."/>
            <person name="Lindquist E.A."/>
            <person name="Sun H."/>
            <person name="LaButti K.M."/>
            <person name="Schmutz J."/>
            <person name="Jabbour D."/>
            <person name="Luo H."/>
            <person name="Baker S.E."/>
            <person name="Pisabarro A.G."/>
            <person name="Walton J.D."/>
            <person name="Blanchette R.A."/>
            <person name="Henrissat B."/>
            <person name="Martin F."/>
            <person name="Cullen D."/>
            <person name="Hibbett D.S."/>
            <person name="Grigoriev I.V."/>
        </authorList>
    </citation>
    <scope>NUCLEOTIDE SEQUENCE [LARGE SCALE GENOMIC DNA]</scope>
    <source>
        <strain evidence="3">CBS 339.88</strain>
    </source>
</reference>
<dbReference type="Proteomes" id="UP000027222">
    <property type="component" value="Unassembled WGS sequence"/>
</dbReference>
<gene>
    <name evidence="2" type="ORF">GALMADRAFT_251187</name>
</gene>
<feature type="signal peptide" evidence="1">
    <location>
        <begin position="1"/>
        <end position="20"/>
    </location>
</feature>
<proteinExistence type="predicted"/>
<dbReference type="EMBL" id="KL142385">
    <property type="protein sequence ID" value="KDR73484.1"/>
    <property type="molecule type" value="Genomic_DNA"/>
</dbReference>
<protein>
    <recommendedName>
        <fullName evidence="4">Secreted protein</fullName>
    </recommendedName>
</protein>
<keyword evidence="3" id="KW-1185">Reference proteome</keyword>
<name>A0A067T0Q6_GALM3</name>
<evidence type="ECO:0000256" key="1">
    <source>
        <dbReference type="SAM" id="SignalP"/>
    </source>
</evidence>
<feature type="chain" id="PRO_5005158160" description="Secreted protein" evidence="1">
    <location>
        <begin position="21"/>
        <end position="90"/>
    </location>
</feature>
<feature type="non-terminal residue" evidence="2">
    <location>
        <position position="90"/>
    </location>
</feature>
<dbReference type="AlphaFoldDB" id="A0A067T0Q6"/>
<dbReference type="HOGENOM" id="CLU_2446620_0_0_1"/>
<keyword evidence="1" id="KW-0732">Signal</keyword>
<evidence type="ECO:0000313" key="2">
    <source>
        <dbReference type="EMBL" id="KDR73484.1"/>
    </source>
</evidence>
<organism evidence="2 3">
    <name type="scientific">Galerina marginata (strain CBS 339.88)</name>
    <dbReference type="NCBI Taxonomy" id="685588"/>
    <lineage>
        <taxon>Eukaryota</taxon>
        <taxon>Fungi</taxon>
        <taxon>Dikarya</taxon>
        <taxon>Basidiomycota</taxon>
        <taxon>Agaricomycotina</taxon>
        <taxon>Agaricomycetes</taxon>
        <taxon>Agaricomycetidae</taxon>
        <taxon>Agaricales</taxon>
        <taxon>Agaricineae</taxon>
        <taxon>Strophariaceae</taxon>
        <taxon>Galerina</taxon>
    </lineage>
</organism>